<reference evidence="1" key="1">
    <citation type="journal article" date="2020" name="Stud. Mycol.">
        <title>101 Dothideomycetes genomes: a test case for predicting lifestyles and emergence of pathogens.</title>
        <authorList>
            <person name="Haridas S."/>
            <person name="Albert R."/>
            <person name="Binder M."/>
            <person name="Bloem J."/>
            <person name="Labutti K."/>
            <person name="Salamov A."/>
            <person name="Andreopoulos B."/>
            <person name="Baker S."/>
            <person name="Barry K."/>
            <person name="Bills G."/>
            <person name="Bluhm B."/>
            <person name="Cannon C."/>
            <person name="Castanera R."/>
            <person name="Culley D."/>
            <person name="Daum C."/>
            <person name="Ezra D."/>
            <person name="Gonzalez J."/>
            <person name="Henrissat B."/>
            <person name="Kuo A."/>
            <person name="Liang C."/>
            <person name="Lipzen A."/>
            <person name="Lutzoni F."/>
            <person name="Magnuson J."/>
            <person name="Mondo S."/>
            <person name="Nolan M."/>
            <person name="Ohm R."/>
            <person name="Pangilinan J."/>
            <person name="Park H.-J."/>
            <person name="Ramirez L."/>
            <person name="Alfaro M."/>
            <person name="Sun H."/>
            <person name="Tritt A."/>
            <person name="Yoshinaga Y."/>
            <person name="Zwiers L.-H."/>
            <person name="Turgeon B."/>
            <person name="Goodwin S."/>
            <person name="Spatafora J."/>
            <person name="Crous P."/>
            <person name="Grigoriev I."/>
        </authorList>
    </citation>
    <scope>NUCLEOTIDE SEQUENCE</scope>
    <source>
        <strain evidence="1">CBS 119687</strain>
    </source>
</reference>
<proteinExistence type="predicted"/>
<organism evidence="1 2">
    <name type="scientific">Dothidotthia symphoricarpi CBS 119687</name>
    <dbReference type="NCBI Taxonomy" id="1392245"/>
    <lineage>
        <taxon>Eukaryota</taxon>
        <taxon>Fungi</taxon>
        <taxon>Dikarya</taxon>
        <taxon>Ascomycota</taxon>
        <taxon>Pezizomycotina</taxon>
        <taxon>Dothideomycetes</taxon>
        <taxon>Pleosporomycetidae</taxon>
        <taxon>Pleosporales</taxon>
        <taxon>Dothidotthiaceae</taxon>
        <taxon>Dothidotthia</taxon>
    </lineage>
</organism>
<accession>A0A6A6AQ18</accession>
<dbReference type="EMBL" id="ML977500">
    <property type="protein sequence ID" value="KAF2133044.1"/>
    <property type="molecule type" value="Genomic_DNA"/>
</dbReference>
<name>A0A6A6AQ18_9PLEO</name>
<protein>
    <submittedName>
        <fullName evidence="1">Uncharacterized protein</fullName>
    </submittedName>
</protein>
<dbReference type="AlphaFoldDB" id="A0A6A6AQ18"/>
<dbReference type="RefSeq" id="XP_033527431.1">
    <property type="nucleotide sequence ID" value="XM_033662354.1"/>
</dbReference>
<dbReference type="Proteomes" id="UP000799771">
    <property type="component" value="Unassembled WGS sequence"/>
</dbReference>
<keyword evidence="2" id="KW-1185">Reference proteome</keyword>
<dbReference type="GeneID" id="54402786"/>
<evidence type="ECO:0000313" key="2">
    <source>
        <dbReference type="Proteomes" id="UP000799771"/>
    </source>
</evidence>
<gene>
    <name evidence="1" type="ORF">P153DRAFT_178651</name>
</gene>
<sequence>MDSVIKDAACLSFHQTPPSRSLIRAFFRGEASKLPLFRNRLRVTPYPWGLSYLAFLSIGRRTHQRAPPKYNNTTSESSRQHYPTQAIIVYSRMRKRPDLCNSLPKNDAPFNSSKCKQRSTQPKIHGFVDSYHTVAGNRALLQGPSQANSRDRDVYDIHFVKMSATSRSIEED</sequence>
<evidence type="ECO:0000313" key="1">
    <source>
        <dbReference type="EMBL" id="KAF2133044.1"/>
    </source>
</evidence>